<gene>
    <name evidence="2" type="ORF">VNO77_05636</name>
</gene>
<protein>
    <submittedName>
        <fullName evidence="2">Uncharacterized protein</fullName>
    </submittedName>
</protein>
<proteinExistence type="predicted"/>
<evidence type="ECO:0000313" key="3">
    <source>
        <dbReference type="Proteomes" id="UP001367508"/>
    </source>
</evidence>
<comment type="caution">
    <text evidence="2">The sequence shown here is derived from an EMBL/GenBank/DDBJ whole genome shotgun (WGS) entry which is preliminary data.</text>
</comment>
<organism evidence="2 3">
    <name type="scientific">Canavalia gladiata</name>
    <name type="common">Sword bean</name>
    <name type="synonym">Dolichos gladiatus</name>
    <dbReference type="NCBI Taxonomy" id="3824"/>
    <lineage>
        <taxon>Eukaryota</taxon>
        <taxon>Viridiplantae</taxon>
        <taxon>Streptophyta</taxon>
        <taxon>Embryophyta</taxon>
        <taxon>Tracheophyta</taxon>
        <taxon>Spermatophyta</taxon>
        <taxon>Magnoliopsida</taxon>
        <taxon>eudicotyledons</taxon>
        <taxon>Gunneridae</taxon>
        <taxon>Pentapetalae</taxon>
        <taxon>rosids</taxon>
        <taxon>fabids</taxon>
        <taxon>Fabales</taxon>
        <taxon>Fabaceae</taxon>
        <taxon>Papilionoideae</taxon>
        <taxon>50 kb inversion clade</taxon>
        <taxon>NPAAA clade</taxon>
        <taxon>indigoferoid/millettioid clade</taxon>
        <taxon>Phaseoleae</taxon>
        <taxon>Canavalia</taxon>
    </lineage>
</organism>
<keyword evidence="3" id="KW-1185">Reference proteome</keyword>
<name>A0AAN9MZF8_CANGL</name>
<feature type="region of interest" description="Disordered" evidence="1">
    <location>
        <begin position="26"/>
        <end position="56"/>
    </location>
</feature>
<feature type="compositionally biased region" description="Low complexity" evidence="1">
    <location>
        <begin position="28"/>
        <end position="48"/>
    </location>
</feature>
<evidence type="ECO:0000313" key="2">
    <source>
        <dbReference type="EMBL" id="KAK7363492.1"/>
    </source>
</evidence>
<dbReference type="Proteomes" id="UP001367508">
    <property type="component" value="Unassembled WGS sequence"/>
</dbReference>
<dbReference type="EMBL" id="JAYMYQ010000001">
    <property type="protein sequence ID" value="KAK7363492.1"/>
    <property type="molecule type" value="Genomic_DNA"/>
</dbReference>
<sequence>MAGIAYGVSYLAVGAGDGRRRTRVAQFTPNANNDTDTDTDTNTSPSPSEEFTYLNSGKQNVKGLTNQTGYVKGHANGVINFGSLSASAGVQRQP</sequence>
<accession>A0AAN9MZF8</accession>
<evidence type="ECO:0000256" key="1">
    <source>
        <dbReference type="SAM" id="MobiDB-lite"/>
    </source>
</evidence>
<reference evidence="2 3" key="1">
    <citation type="submission" date="2024-01" db="EMBL/GenBank/DDBJ databases">
        <title>The genomes of 5 underutilized Papilionoideae crops provide insights into root nodulation and disease resistanc.</title>
        <authorList>
            <person name="Jiang F."/>
        </authorList>
    </citation>
    <scope>NUCLEOTIDE SEQUENCE [LARGE SCALE GENOMIC DNA]</scope>
    <source>
        <strain evidence="2">LVBAO_FW01</strain>
        <tissue evidence="2">Leaves</tissue>
    </source>
</reference>
<dbReference type="AlphaFoldDB" id="A0AAN9MZF8"/>